<dbReference type="Proteomes" id="UP001157440">
    <property type="component" value="Unassembled WGS sequence"/>
</dbReference>
<feature type="domain" description="AMP-dependent synthetase/ligase" evidence="8">
    <location>
        <begin position="44"/>
        <end position="424"/>
    </location>
</feature>
<evidence type="ECO:0000256" key="7">
    <source>
        <dbReference type="ARBA" id="ARBA00067668"/>
    </source>
</evidence>
<evidence type="ECO:0000256" key="4">
    <source>
        <dbReference type="ARBA" id="ARBA00023098"/>
    </source>
</evidence>
<comment type="caution">
    <text evidence="10">The sequence shown here is derived from an EMBL/GenBank/DDBJ whole genome shotgun (WGS) entry which is preliminary data.</text>
</comment>
<evidence type="ECO:0000256" key="2">
    <source>
        <dbReference type="ARBA" id="ARBA00022598"/>
    </source>
</evidence>
<keyword evidence="4" id="KW-0443">Lipid metabolism</keyword>
<dbReference type="GO" id="GO:0006631">
    <property type="term" value="P:fatty acid metabolic process"/>
    <property type="evidence" value="ECO:0007669"/>
    <property type="project" value="UniProtKB-KW"/>
</dbReference>
<organism evidence="10 11">
    <name type="scientific">Methylobacterium tardum</name>
    <dbReference type="NCBI Taxonomy" id="374432"/>
    <lineage>
        <taxon>Bacteria</taxon>
        <taxon>Pseudomonadati</taxon>
        <taxon>Pseudomonadota</taxon>
        <taxon>Alphaproteobacteria</taxon>
        <taxon>Hyphomicrobiales</taxon>
        <taxon>Methylobacteriaceae</taxon>
        <taxon>Methylobacterium</taxon>
    </lineage>
</organism>
<reference evidence="11" key="1">
    <citation type="journal article" date="2019" name="Int. J. Syst. Evol. Microbiol.">
        <title>The Global Catalogue of Microorganisms (GCM) 10K type strain sequencing project: providing services to taxonomists for standard genome sequencing and annotation.</title>
        <authorList>
            <consortium name="The Broad Institute Genomics Platform"/>
            <consortium name="The Broad Institute Genome Sequencing Center for Infectious Disease"/>
            <person name="Wu L."/>
            <person name="Ma J."/>
        </authorList>
    </citation>
    <scope>NUCLEOTIDE SEQUENCE [LARGE SCALE GENOMIC DNA]</scope>
    <source>
        <strain evidence="11">NBRC 103632</strain>
    </source>
</reference>
<sequence>MPACKSASEEAGCLRAAKGRHRRAMLGQMQDWPLLIHRILDYAEAQHPHRAVISRSVEGPMHRTTYAEIHERARRLAKRLERDSIRAGDRVATLAWNTWRHLEAWYGITGVGAVYHTVNPRLFEDQIAYIINHAEDRILLLDLTFVPLVERLAEDLPTIERFVILTDAAHMPQTNLRDAVAYEAWIAEADADFAWARLDENAAAGLCYTSGTTGKPKGVLYSHRSNVLHAMANNSPDYIGLRSRDVAMPVVPLFHANSWSLAFLAPMTGAGLVLPGPRLDGASLHELLERADVTVTAGVPTVWLGLLQHLDATGRRLAHLRRILIGGSACPRAMIERFERDYGVAVMHAWGMTEMSPIGSFCALKPEVERLDEASSLDLKTKQGYPPFGVEFRLTDDSGSDLPWDGTTLGRLKVAGPAVAKAYFRDGTPILDDRGFFDTGDIVTIDPNGYMSITDRSKDVIKSGGEWISSIELENLAVGHPDVAEAAVIGIAHPKWDERPLLVVVPKAGRTPEKAEILAFMRPSIAKWWLPDDVVLVEEIPHTATGKIQKTTLRDQFRDYQWPGV</sequence>
<proteinExistence type="inferred from homology"/>
<comment type="catalytic activity">
    <reaction evidence="5">
        <text>3-(methylsulfanyl)propanoate + ATP + CoA = 3-(methylsulfanyl)propanoyl-CoA + AMP + diphosphate</text>
        <dbReference type="Rhea" id="RHEA:43052"/>
        <dbReference type="ChEBI" id="CHEBI:30616"/>
        <dbReference type="ChEBI" id="CHEBI:33019"/>
        <dbReference type="ChEBI" id="CHEBI:49016"/>
        <dbReference type="ChEBI" id="CHEBI:57287"/>
        <dbReference type="ChEBI" id="CHEBI:82815"/>
        <dbReference type="ChEBI" id="CHEBI:456215"/>
        <dbReference type="EC" id="6.2.1.44"/>
    </reaction>
    <physiologicalReaction direction="left-to-right" evidence="5">
        <dbReference type="Rhea" id="RHEA:43053"/>
    </physiologicalReaction>
</comment>
<dbReference type="EMBL" id="BSPL01000005">
    <property type="protein sequence ID" value="GLS68382.1"/>
    <property type="molecule type" value="Genomic_DNA"/>
</dbReference>
<dbReference type="Gene3D" id="3.40.50.12780">
    <property type="entry name" value="N-terminal domain of ligase-like"/>
    <property type="match status" value="1"/>
</dbReference>
<feature type="domain" description="AMP-binding enzyme C-terminal" evidence="9">
    <location>
        <begin position="472"/>
        <end position="547"/>
    </location>
</feature>
<protein>
    <recommendedName>
        <fullName evidence="7">3-methylmercaptopropionyl-CoA ligase</fullName>
        <ecNumber evidence="6">6.2.1.44</ecNumber>
    </recommendedName>
</protein>
<dbReference type="EC" id="6.2.1.44" evidence="6"/>
<dbReference type="PROSITE" id="PS00455">
    <property type="entry name" value="AMP_BINDING"/>
    <property type="match status" value="1"/>
</dbReference>
<keyword evidence="3" id="KW-0276">Fatty acid metabolism</keyword>
<dbReference type="NCBIfam" id="NF004837">
    <property type="entry name" value="PRK06187.1"/>
    <property type="match status" value="1"/>
</dbReference>
<evidence type="ECO:0000313" key="11">
    <source>
        <dbReference type="Proteomes" id="UP001157440"/>
    </source>
</evidence>
<dbReference type="InterPro" id="IPR020845">
    <property type="entry name" value="AMP-binding_CS"/>
</dbReference>
<keyword evidence="2" id="KW-0436">Ligase</keyword>
<accession>A0AA37WQV3</accession>
<evidence type="ECO:0000259" key="8">
    <source>
        <dbReference type="Pfam" id="PF00501"/>
    </source>
</evidence>
<comment type="similarity">
    <text evidence="1">Belongs to the ATP-dependent AMP-binding enzyme family.</text>
</comment>
<dbReference type="AlphaFoldDB" id="A0AA37WQV3"/>
<evidence type="ECO:0000256" key="3">
    <source>
        <dbReference type="ARBA" id="ARBA00022832"/>
    </source>
</evidence>
<evidence type="ECO:0000256" key="6">
    <source>
        <dbReference type="ARBA" id="ARBA00066616"/>
    </source>
</evidence>
<evidence type="ECO:0000313" key="10">
    <source>
        <dbReference type="EMBL" id="GLS68382.1"/>
    </source>
</evidence>
<dbReference type="Gene3D" id="3.30.300.30">
    <property type="match status" value="1"/>
</dbReference>
<dbReference type="InterPro" id="IPR025110">
    <property type="entry name" value="AMP-bd_C"/>
</dbReference>
<dbReference type="Pfam" id="PF00501">
    <property type="entry name" value="AMP-binding"/>
    <property type="match status" value="1"/>
</dbReference>
<gene>
    <name evidence="10" type="primary">alkK</name>
    <name evidence="10" type="ORF">GCM10007890_03940</name>
</gene>
<evidence type="ECO:0000256" key="5">
    <source>
        <dbReference type="ARBA" id="ARBA00051915"/>
    </source>
</evidence>
<dbReference type="PANTHER" id="PTHR43859:SF4">
    <property type="entry name" value="BUTANOATE--COA LIGASE AAE1-RELATED"/>
    <property type="match status" value="1"/>
</dbReference>
<evidence type="ECO:0000259" key="9">
    <source>
        <dbReference type="Pfam" id="PF13193"/>
    </source>
</evidence>
<dbReference type="PANTHER" id="PTHR43859">
    <property type="entry name" value="ACYL-ACTIVATING ENZYME"/>
    <property type="match status" value="1"/>
</dbReference>
<dbReference type="NCBIfam" id="NF004674">
    <property type="entry name" value="PRK06018.1"/>
    <property type="match status" value="1"/>
</dbReference>
<dbReference type="InterPro" id="IPR045851">
    <property type="entry name" value="AMP-bd_C_sf"/>
</dbReference>
<dbReference type="Pfam" id="PF13193">
    <property type="entry name" value="AMP-binding_C"/>
    <property type="match status" value="1"/>
</dbReference>
<name>A0AA37WQV3_9HYPH</name>
<keyword evidence="11" id="KW-1185">Reference proteome</keyword>
<dbReference type="GO" id="GO:0016874">
    <property type="term" value="F:ligase activity"/>
    <property type="evidence" value="ECO:0007669"/>
    <property type="project" value="UniProtKB-KW"/>
</dbReference>
<evidence type="ECO:0000256" key="1">
    <source>
        <dbReference type="ARBA" id="ARBA00006432"/>
    </source>
</evidence>
<dbReference type="InterPro" id="IPR042099">
    <property type="entry name" value="ANL_N_sf"/>
</dbReference>
<dbReference type="CDD" id="cd12119">
    <property type="entry name" value="ttLC_FACS_AlkK_like"/>
    <property type="match status" value="1"/>
</dbReference>
<dbReference type="FunFam" id="3.30.300.30:FF:000008">
    <property type="entry name" value="2,3-dihydroxybenzoate-AMP ligase"/>
    <property type="match status" value="1"/>
</dbReference>
<dbReference type="SUPFAM" id="SSF56801">
    <property type="entry name" value="Acetyl-CoA synthetase-like"/>
    <property type="match status" value="1"/>
</dbReference>
<dbReference type="InterPro" id="IPR000873">
    <property type="entry name" value="AMP-dep_synth/lig_dom"/>
</dbReference>